<dbReference type="AlphaFoldDB" id="A0A9E7CW60"/>
<dbReference type="RefSeq" id="WP_244376888.1">
    <property type="nucleotide sequence ID" value="NZ_CP083239.1"/>
</dbReference>
<accession>A0A9E7CW60</accession>
<protein>
    <submittedName>
        <fullName evidence="1">VWA domain-containing protein</fullName>
    </submittedName>
</protein>
<evidence type="ECO:0000313" key="1">
    <source>
        <dbReference type="EMBL" id="UOK70494.1"/>
    </source>
</evidence>
<reference evidence="1" key="1">
    <citation type="submission" date="2021-09" db="EMBL/GenBank/DDBJ databases">
        <title>Network and meta-omics reveal the key degrader and cooperation patterns in an efficient 1,4-dioxane-degrading microbial community.</title>
        <authorList>
            <person name="Dai C."/>
        </authorList>
    </citation>
    <scope>NUCLEOTIDE SEQUENCE</scope>
    <source>
        <strain evidence="1">ZM13</strain>
    </source>
</reference>
<gene>
    <name evidence="1" type="ORF">K9D25_17445</name>
</gene>
<sequence>MAADKTTPVRTAPNAPAARSADTAAFLAELERRAPLTADKRGRLIFGLDATMSREATWDLACALQAEMFEEAARIGGLDMQLVYYRGLGECRASPWLSEGAKLGALMARIQCQGGRTQIGRVLSHAAGQAAKGPVGALVFVGDAVEENIDTLCAEAGPLALRGVPAFMFQEGADPQVERAFREIARLTKGAFCRFDAGASAELRALLRAAASYAAGGTKALAALAGASPGARRLISAMQDTR</sequence>
<dbReference type="KEGG" id="apol:K9D25_17445"/>
<evidence type="ECO:0000313" key="2">
    <source>
        <dbReference type="Proteomes" id="UP000831684"/>
    </source>
</evidence>
<proteinExistence type="predicted"/>
<organism evidence="1 2">
    <name type="scientific">Ancylobacter polymorphus</name>
    <dbReference type="NCBI Taxonomy" id="223390"/>
    <lineage>
        <taxon>Bacteria</taxon>
        <taxon>Pseudomonadati</taxon>
        <taxon>Pseudomonadota</taxon>
        <taxon>Alphaproteobacteria</taxon>
        <taxon>Hyphomicrobiales</taxon>
        <taxon>Xanthobacteraceae</taxon>
        <taxon>Ancylobacter</taxon>
    </lineage>
</organism>
<dbReference type="Proteomes" id="UP000831684">
    <property type="component" value="Chromosome"/>
</dbReference>
<dbReference type="EMBL" id="CP083239">
    <property type="protein sequence ID" value="UOK70494.1"/>
    <property type="molecule type" value="Genomic_DNA"/>
</dbReference>
<name>A0A9E7CW60_9HYPH</name>